<protein>
    <submittedName>
        <fullName evidence="1">15647_t:CDS:1</fullName>
    </submittedName>
</protein>
<evidence type="ECO:0000313" key="1">
    <source>
        <dbReference type="EMBL" id="CAG8754637.1"/>
    </source>
</evidence>
<gene>
    <name evidence="1" type="ORF">DHETER_LOCUS14858</name>
</gene>
<reference evidence="1" key="1">
    <citation type="submission" date="2021-06" db="EMBL/GenBank/DDBJ databases">
        <authorList>
            <person name="Kallberg Y."/>
            <person name="Tangrot J."/>
            <person name="Rosling A."/>
        </authorList>
    </citation>
    <scope>NUCLEOTIDE SEQUENCE</scope>
    <source>
        <strain evidence="1">IL203A</strain>
    </source>
</reference>
<organism evidence="1 2">
    <name type="scientific">Dentiscutata heterogama</name>
    <dbReference type="NCBI Taxonomy" id="1316150"/>
    <lineage>
        <taxon>Eukaryota</taxon>
        <taxon>Fungi</taxon>
        <taxon>Fungi incertae sedis</taxon>
        <taxon>Mucoromycota</taxon>
        <taxon>Glomeromycotina</taxon>
        <taxon>Glomeromycetes</taxon>
        <taxon>Diversisporales</taxon>
        <taxon>Gigasporaceae</taxon>
        <taxon>Dentiscutata</taxon>
    </lineage>
</organism>
<evidence type="ECO:0000313" key="2">
    <source>
        <dbReference type="Proteomes" id="UP000789702"/>
    </source>
</evidence>
<comment type="caution">
    <text evidence="1">The sequence shown here is derived from an EMBL/GenBank/DDBJ whole genome shotgun (WGS) entry which is preliminary data.</text>
</comment>
<dbReference type="Proteomes" id="UP000789702">
    <property type="component" value="Unassembled WGS sequence"/>
</dbReference>
<feature type="non-terminal residue" evidence="1">
    <location>
        <position position="1"/>
    </location>
</feature>
<dbReference type="EMBL" id="CAJVPU010047939">
    <property type="protein sequence ID" value="CAG8754637.1"/>
    <property type="molecule type" value="Genomic_DNA"/>
</dbReference>
<accession>A0ACA9QJG8</accession>
<proteinExistence type="predicted"/>
<sequence length="187" mass="22695">YEAEHITASDHKLLLAKIETGLYERKVPFARLRKKDRARVCIDLKKIIEEDWNNYKEKLEKELKKLFKNKEKEKIQRAIQKVAKSTLPKKEKTSEFQDHQIENEELKDLKKDIRVTGKWCRKLKKPSHFKNTTNSYEEQQVHKIAKKKRMTEESLRYGRRTFTKHGNQKREKQRKKKYKNILKEGMR</sequence>
<name>A0ACA9QJG8_9GLOM</name>
<keyword evidence="2" id="KW-1185">Reference proteome</keyword>